<dbReference type="EMBL" id="PFBZ01000030">
    <property type="protein sequence ID" value="PIT86875.1"/>
    <property type="molecule type" value="Genomic_DNA"/>
</dbReference>
<reference evidence="7" key="1">
    <citation type="submission" date="2017-09" db="EMBL/GenBank/DDBJ databases">
        <title>Depth-based differentiation of microbial function through sediment-hosted aquifers and enrichment of novel symbionts in the deep terrestrial subsurface.</title>
        <authorList>
            <person name="Probst A.J."/>
            <person name="Ladd B."/>
            <person name="Jarett J.K."/>
            <person name="Geller-Mcgrath D.E."/>
            <person name="Sieber C.M.K."/>
            <person name="Emerson J.B."/>
            <person name="Anantharaman K."/>
            <person name="Thomas B.C."/>
            <person name="Malmstrom R."/>
            <person name="Stieglmeier M."/>
            <person name="Klingl A."/>
            <person name="Woyke T."/>
            <person name="Ryan C.M."/>
            <person name="Banfield J.F."/>
        </authorList>
    </citation>
    <scope>NUCLEOTIDE SEQUENCE [LARGE SCALE GENOMIC DNA]</scope>
</reference>
<evidence type="ECO:0000256" key="4">
    <source>
        <dbReference type="SAM" id="Coils"/>
    </source>
</evidence>
<dbReference type="AlphaFoldDB" id="A0A2M6W2B8"/>
<dbReference type="InterPro" id="IPR027417">
    <property type="entry name" value="P-loop_NTPase"/>
</dbReference>
<proteinExistence type="predicted"/>
<keyword evidence="1" id="KW-0677">Repeat</keyword>
<keyword evidence="2" id="KW-0547">Nucleotide-binding</keyword>
<dbReference type="InterPro" id="IPR003593">
    <property type="entry name" value="AAA+_ATPase"/>
</dbReference>
<keyword evidence="3" id="KW-0067">ATP-binding</keyword>
<dbReference type="PROSITE" id="PS50893">
    <property type="entry name" value="ABC_TRANSPORTER_2"/>
    <property type="match status" value="1"/>
</dbReference>
<keyword evidence="4" id="KW-0175">Coiled coil</keyword>
<dbReference type="SUPFAM" id="SSF52540">
    <property type="entry name" value="P-loop containing nucleoside triphosphate hydrolases"/>
    <property type="match status" value="2"/>
</dbReference>
<organism evidence="6 7">
    <name type="scientific">Candidatus Magasanikbacteria bacterium CG10_big_fil_rev_8_21_14_0_10_43_6</name>
    <dbReference type="NCBI Taxonomy" id="1974650"/>
    <lineage>
        <taxon>Bacteria</taxon>
        <taxon>Candidatus Magasanikiibacteriota</taxon>
    </lineage>
</organism>
<evidence type="ECO:0000256" key="1">
    <source>
        <dbReference type="ARBA" id="ARBA00022737"/>
    </source>
</evidence>
<sequence>MAQENVILRFDKVSFGYTDRTLQLKEASFSVRENAKITLMGQNGAGKSTLFKLILGATENPPEIGLQPLEGKVHLTDSATVAISLQVMPEEMQDKTVRDFFASAFTEVPYNLDKLIGDTLSSINYDMPIDRLIKDLSGGQQARLLLAHALIQKPDILLLDEPTNNLDPDGIGQLIYFLMMYEKTVLVISHDADFLNSFSDGVLYLDRNTQEVEQYKGNYTDVVEEIKARIEREQRKNAQALKNIQDRKDKVNFFSHKGGKMRKLASKMREEVAEEEANMVEVRQEDKPIHDFTIPAQHVPEVVVEISKISVMKQYEPVFADVDIKLRKGRKMIIKGPNGIGKSTLLRRLASGEYEGVTINPNAKVGYYRQDFSGLDFSKTGYQALEAVMGVPMKEDIFRTASRFHLTGSILATPVGDMSEGQKGLLCYAQFVLQEPALLIMDEPTNHINFRHLPVIAKALNAYEGTLLLVSHHEEFVNELDIDEELDLERFMK</sequence>
<dbReference type="Pfam" id="PF00005">
    <property type="entry name" value="ABC_tran"/>
    <property type="match status" value="2"/>
</dbReference>
<dbReference type="Gene3D" id="3.40.50.300">
    <property type="entry name" value="P-loop containing nucleotide triphosphate hydrolases"/>
    <property type="match status" value="2"/>
</dbReference>
<dbReference type="InterPro" id="IPR003439">
    <property type="entry name" value="ABC_transporter-like_ATP-bd"/>
</dbReference>
<dbReference type="GO" id="GO:0016887">
    <property type="term" value="F:ATP hydrolysis activity"/>
    <property type="evidence" value="ECO:0007669"/>
    <property type="project" value="InterPro"/>
</dbReference>
<evidence type="ECO:0000256" key="3">
    <source>
        <dbReference type="ARBA" id="ARBA00022840"/>
    </source>
</evidence>
<dbReference type="SMART" id="SM00382">
    <property type="entry name" value="AAA"/>
    <property type="match status" value="2"/>
</dbReference>
<accession>A0A2M6W2B8</accession>
<dbReference type="PANTHER" id="PTHR19211:SF14">
    <property type="entry name" value="ATP-BINDING CASSETTE SUB-FAMILY F MEMBER 1"/>
    <property type="match status" value="1"/>
</dbReference>
<dbReference type="GO" id="GO:0005524">
    <property type="term" value="F:ATP binding"/>
    <property type="evidence" value="ECO:0007669"/>
    <property type="project" value="UniProtKB-KW"/>
</dbReference>
<dbReference type="PANTHER" id="PTHR19211">
    <property type="entry name" value="ATP-BINDING TRANSPORT PROTEIN-RELATED"/>
    <property type="match status" value="1"/>
</dbReference>
<evidence type="ECO:0000313" key="7">
    <source>
        <dbReference type="Proteomes" id="UP000229362"/>
    </source>
</evidence>
<comment type="caution">
    <text evidence="6">The sequence shown here is derived from an EMBL/GenBank/DDBJ whole genome shotgun (WGS) entry which is preliminary data.</text>
</comment>
<evidence type="ECO:0000256" key="2">
    <source>
        <dbReference type="ARBA" id="ARBA00022741"/>
    </source>
</evidence>
<evidence type="ECO:0000313" key="6">
    <source>
        <dbReference type="EMBL" id="PIT86875.1"/>
    </source>
</evidence>
<dbReference type="Proteomes" id="UP000229362">
    <property type="component" value="Unassembled WGS sequence"/>
</dbReference>
<gene>
    <name evidence="6" type="ORF">COU33_00730</name>
</gene>
<protein>
    <recommendedName>
        <fullName evidence="5">ABC transporter domain-containing protein</fullName>
    </recommendedName>
</protein>
<feature type="coiled-coil region" evidence="4">
    <location>
        <begin position="216"/>
        <end position="285"/>
    </location>
</feature>
<evidence type="ECO:0000259" key="5">
    <source>
        <dbReference type="PROSITE" id="PS50893"/>
    </source>
</evidence>
<name>A0A2M6W2B8_9BACT</name>
<dbReference type="CDD" id="cd03221">
    <property type="entry name" value="ABCF_EF-3"/>
    <property type="match status" value="1"/>
</dbReference>
<dbReference type="InterPro" id="IPR050611">
    <property type="entry name" value="ABCF"/>
</dbReference>
<feature type="domain" description="ABC transporter" evidence="5">
    <location>
        <begin position="8"/>
        <end position="232"/>
    </location>
</feature>